<dbReference type="GO" id="GO:0016787">
    <property type="term" value="F:hydrolase activity"/>
    <property type="evidence" value="ECO:0007669"/>
    <property type="project" value="UniProtKB-KW"/>
</dbReference>
<dbReference type="InterPro" id="IPR000792">
    <property type="entry name" value="Tscrpt_reg_LuxR_C"/>
</dbReference>
<dbReference type="SUPFAM" id="SSF53474">
    <property type="entry name" value="alpha/beta-Hydrolases"/>
    <property type="match status" value="1"/>
</dbReference>
<evidence type="ECO:0000313" key="2">
    <source>
        <dbReference type="EMBL" id="KAF0806750.1"/>
    </source>
</evidence>
<comment type="caution">
    <text evidence="2">The sequence shown here is derived from an EMBL/GenBank/DDBJ whole genome shotgun (WGS) entry which is preliminary data.</text>
</comment>
<reference evidence="2 3" key="1">
    <citation type="submission" date="2012-09" db="EMBL/GenBank/DDBJ databases">
        <title>Genome Sequence of alkane-degrading Bacterium Alcanivorax sp. 6-D-6.</title>
        <authorList>
            <person name="Lai Q."/>
            <person name="Shao Z."/>
        </authorList>
    </citation>
    <scope>NUCLEOTIDE SEQUENCE [LARGE SCALE GENOMIC DNA]</scope>
    <source>
        <strain evidence="2 3">6-D-6</strain>
    </source>
</reference>
<dbReference type="InterPro" id="IPR000073">
    <property type="entry name" value="AB_hydrolase_1"/>
</dbReference>
<name>A0ABQ6YA95_9GAMM</name>
<dbReference type="InterPro" id="IPR029058">
    <property type="entry name" value="AB_hydrolase_fold"/>
</dbReference>
<dbReference type="Pfam" id="PF00561">
    <property type="entry name" value="Abhydrolase_1"/>
    <property type="match status" value="1"/>
</dbReference>
<dbReference type="InterPro" id="IPR036388">
    <property type="entry name" value="WH-like_DNA-bd_sf"/>
</dbReference>
<dbReference type="InterPro" id="IPR016032">
    <property type="entry name" value="Sig_transdc_resp-reg_C-effctor"/>
</dbReference>
<protein>
    <submittedName>
        <fullName evidence="2">Hydrolase, alpha/beta hydrolase fold family protein</fullName>
    </submittedName>
</protein>
<dbReference type="Gene3D" id="1.10.10.10">
    <property type="entry name" value="Winged helix-like DNA-binding domain superfamily/Winged helix DNA-binding domain"/>
    <property type="match status" value="1"/>
</dbReference>
<keyword evidence="3" id="KW-1185">Reference proteome</keyword>
<dbReference type="Gene3D" id="3.40.50.1820">
    <property type="entry name" value="alpha/beta hydrolase"/>
    <property type="match status" value="1"/>
</dbReference>
<gene>
    <name evidence="2" type="ORF">A6D6_01425</name>
</gene>
<dbReference type="PANTHER" id="PTHR43433">
    <property type="entry name" value="HYDROLASE, ALPHA/BETA FOLD FAMILY PROTEIN"/>
    <property type="match status" value="1"/>
</dbReference>
<proteinExistence type="predicted"/>
<evidence type="ECO:0000313" key="3">
    <source>
        <dbReference type="Proteomes" id="UP000771797"/>
    </source>
</evidence>
<organism evidence="2 3">
    <name type="scientific">Alcanivorax xiamenensis</name>
    <dbReference type="NCBI Taxonomy" id="1177156"/>
    <lineage>
        <taxon>Bacteria</taxon>
        <taxon>Pseudomonadati</taxon>
        <taxon>Pseudomonadota</taxon>
        <taxon>Gammaproteobacteria</taxon>
        <taxon>Oceanospirillales</taxon>
        <taxon>Alcanivoracaceae</taxon>
        <taxon>Alcanivorax</taxon>
    </lineage>
</organism>
<dbReference type="SMART" id="SM00421">
    <property type="entry name" value="HTH_LUXR"/>
    <property type="match status" value="1"/>
</dbReference>
<dbReference type="Proteomes" id="UP000771797">
    <property type="component" value="Unassembled WGS sequence"/>
</dbReference>
<dbReference type="InterPro" id="IPR050471">
    <property type="entry name" value="AB_hydrolase"/>
</dbReference>
<sequence length="572" mass="64185">MQDDNDDLIGKIYETALSPDDWVELLDTITGWTYTTPPKDTPDAPVHVERLIGHLERAVRGSSYMHALEDRTQLLNTMYDRMPWPMLMLDQEMHVMECNLAARQTLTREPITLLPDGQLRVADRELKQSLKRVNDRAGGRHTQLLTSRHAAVTLLCLPVKKSDAGGTISRVRTIVWVLAGQNVVTPSPESLKAIFPITHAESRLLHLLCKIGNLNQSAALLSISVHTARAQIKSAMAKLDVNSQVQLVSQAMGHALVQTAPPGATSPIPERTMTLTDGRVLSWFEYGDPTGRPVLTLDNLGGALPDHRLFETWYREQGLRMILIVRPGYGLSTARPEMEFRDFSPDIRALCRHLDIERPPMAAYCGGGPYALCSAAMDPDLFDRLGLLSSTVPIEHFELDKLDPIHAMFLRIFRKDPRLFVLVGRLALRGMQRSPEKYFSRLAKSLCPEDQAVLGNPDLLARLIERMKLSHFQGARIIIDEYLRMQHPWYVDLSQISVPVTYWHGEDDRIISIGSARSLAASLPNVSFRSFPDQGRFMIYKVWKAFLTELLELSSPEESPGGTAFPALTSPF</sequence>
<dbReference type="PANTHER" id="PTHR43433:SF10">
    <property type="entry name" value="AB HYDROLASE-1 DOMAIN-CONTAINING PROTEIN"/>
    <property type="match status" value="1"/>
</dbReference>
<dbReference type="RefSeq" id="WP_159660338.1">
    <property type="nucleotide sequence ID" value="NZ_AQPF01000007.1"/>
</dbReference>
<keyword evidence="2" id="KW-0378">Hydrolase</keyword>
<accession>A0ABQ6YA95</accession>
<dbReference type="SUPFAM" id="SSF46894">
    <property type="entry name" value="C-terminal effector domain of the bipartite response regulators"/>
    <property type="match status" value="1"/>
</dbReference>
<dbReference type="EMBL" id="AQPF01000007">
    <property type="protein sequence ID" value="KAF0806750.1"/>
    <property type="molecule type" value="Genomic_DNA"/>
</dbReference>
<evidence type="ECO:0000259" key="1">
    <source>
        <dbReference type="SMART" id="SM00421"/>
    </source>
</evidence>
<feature type="domain" description="HTH luxR-type" evidence="1">
    <location>
        <begin position="194"/>
        <end position="251"/>
    </location>
</feature>